<name>A1CP09_ASPCL</name>
<proteinExistence type="predicted"/>
<organism evidence="1 2">
    <name type="scientific">Aspergillus clavatus (strain ATCC 1007 / CBS 513.65 / DSM 816 / NCTC 3887 / NRRL 1 / QM 1276 / 107)</name>
    <dbReference type="NCBI Taxonomy" id="344612"/>
    <lineage>
        <taxon>Eukaryota</taxon>
        <taxon>Fungi</taxon>
        <taxon>Dikarya</taxon>
        <taxon>Ascomycota</taxon>
        <taxon>Pezizomycotina</taxon>
        <taxon>Eurotiomycetes</taxon>
        <taxon>Eurotiomycetidae</taxon>
        <taxon>Eurotiales</taxon>
        <taxon>Aspergillaceae</taxon>
        <taxon>Aspergillus</taxon>
        <taxon>Aspergillus subgen. Fumigati</taxon>
    </lineage>
</organism>
<reference evidence="1 2" key="1">
    <citation type="journal article" date="2008" name="PLoS Genet.">
        <title>Genomic islands in the pathogenic filamentous fungus Aspergillus fumigatus.</title>
        <authorList>
            <person name="Fedorova N.D."/>
            <person name="Khaldi N."/>
            <person name="Joardar V.S."/>
            <person name="Maiti R."/>
            <person name="Amedeo P."/>
            <person name="Anderson M.J."/>
            <person name="Crabtree J."/>
            <person name="Silva J.C."/>
            <person name="Badger J.H."/>
            <person name="Albarraq A."/>
            <person name="Angiuoli S."/>
            <person name="Bussey H."/>
            <person name="Bowyer P."/>
            <person name="Cotty P.J."/>
            <person name="Dyer P.S."/>
            <person name="Egan A."/>
            <person name="Galens K."/>
            <person name="Fraser-Liggett C.M."/>
            <person name="Haas B.J."/>
            <person name="Inman J.M."/>
            <person name="Kent R."/>
            <person name="Lemieux S."/>
            <person name="Malavazi I."/>
            <person name="Orvis J."/>
            <person name="Roemer T."/>
            <person name="Ronning C.M."/>
            <person name="Sundaram J.P."/>
            <person name="Sutton G."/>
            <person name="Turner G."/>
            <person name="Venter J.C."/>
            <person name="White O.R."/>
            <person name="Whitty B.R."/>
            <person name="Youngman P."/>
            <person name="Wolfe K.H."/>
            <person name="Goldman G.H."/>
            <person name="Wortman J.R."/>
            <person name="Jiang B."/>
            <person name="Denning D.W."/>
            <person name="Nierman W.C."/>
        </authorList>
    </citation>
    <scope>NUCLEOTIDE SEQUENCE [LARGE SCALE GENOMIC DNA]</scope>
    <source>
        <strain evidence="2">ATCC 1007 / CBS 513.65 / DSM 816 / NCTC 3887 / NRRL 1</strain>
    </source>
</reference>
<dbReference type="GeneID" id="4701852"/>
<dbReference type="KEGG" id="act:ACLA_020880"/>
<dbReference type="VEuPathDB" id="FungiDB:ACLA_020880"/>
<dbReference type="STRING" id="344612.A1CP09"/>
<protein>
    <submittedName>
        <fullName evidence="1">Uncharacterized protein</fullName>
    </submittedName>
</protein>
<evidence type="ECO:0000313" key="1">
    <source>
        <dbReference type="EMBL" id="EAW07380.1"/>
    </source>
</evidence>
<dbReference type="RefSeq" id="XP_001268806.1">
    <property type="nucleotide sequence ID" value="XM_001268805.1"/>
</dbReference>
<sequence>MCGNSSRPSSGGRIAVMFPSASTTNHMNLNMNINPYTLFFYEGDRTTAIFRIEDPLTRAAFHDCESIDLRIERHGDLTSALTAPPLHQFRLRPSYSRKQGMTAIESEMAFELPEKLDLGVSEKGIVGRTVTVVAEGRMMLRMGMGMGMGVVGYD</sequence>
<evidence type="ECO:0000313" key="2">
    <source>
        <dbReference type="Proteomes" id="UP000006701"/>
    </source>
</evidence>
<dbReference type="EMBL" id="DS027059">
    <property type="protein sequence ID" value="EAW07380.1"/>
    <property type="molecule type" value="Genomic_DNA"/>
</dbReference>
<dbReference type="Proteomes" id="UP000006701">
    <property type="component" value="Unassembled WGS sequence"/>
</dbReference>
<dbReference type="HOGENOM" id="CLU_118191_2_0_1"/>
<dbReference type="OrthoDB" id="4158189at2759"/>
<dbReference type="eggNOG" id="ENOG502SW30">
    <property type="taxonomic scope" value="Eukaryota"/>
</dbReference>
<keyword evidence="2" id="KW-1185">Reference proteome</keyword>
<dbReference type="AlphaFoldDB" id="A1CP09"/>
<accession>A1CP09</accession>
<dbReference type="OMA" id="DVFRGCR"/>
<gene>
    <name evidence="1" type="ORF">ACLA_020880</name>
</gene>